<dbReference type="InterPro" id="IPR010195">
    <property type="entry name" value="Uncharacterised_peroxidase-rel"/>
</dbReference>
<dbReference type="InterPro" id="IPR029032">
    <property type="entry name" value="AhpD-like"/>
</dbReference>
<evidence type="ECO:0000313" key="3">
    <source>
        <dbReference type="Proteomes" id="UP001500840"/>
    </source>
</evidence>
<dbReference type="PANTHER" id="PTHR35446">
    <property type="entry name" value="SI:CH211-175M2.5"/>
    <property type="match status" value="1"/>
</dbReference>
<dbReference type="SUPFAM" id="SSF69118">
    <property type="entry name" value="AhpD-like"/>
    <property type="match status" value="1"/>
</dbReference>
<protein>
    <recommendedName>
        <fullName evidence="1">Carboxymuconolactone decarboxylase-like domain-containing protein</fullName>
    </recommendedName>
</protein>
<keyword evidence="3" id="KW-1185">Reference proteome</keyword>
<organism evidence="2 3">
    <name type="scientific">Novipirellula rosea</name>
    <dbReference type="NCBI Taxonomy" id="1031540"/>
    <lineage>
        <taxon>Bacteria</taxon>
        <taxon>Pseudomonadati</taxon>
        <taxon>Planctomycetota</taxon>
        <taxon>Planctomycetia</taxon>
        <taxon>Pirellulales</taxon>
        <taxon>Pirellulaceae</taxon>
        <taxon>Novipirellula</taxon>
    </lineage>
</organism>
<dbReference type="Pfam" id="PF02627">
    <property type="entry name" value="CMD"/>
    <property type="match status" value="1"/>
</dbReference>
<dbReference type="NCBIfam" id="TIGR01926">
    <property type="entry name" value="peroxid_rel"/>
    <property type="match status" value="1"/>
</dbReference>
<proteinExistence type="predicted"/>
<dbReference type="PANTHER" id="PTHR35446:SF2">
    <property type="entry name" value="CARBOXYMUCONOLACTONE DECARBOXYLASE-LIKE DOMAIN-CONTAINING PROTEIN"/>
    <property type="match status" value="1"/>
</dbReference>
<feature type="domain" description="Carboxymuconolactone decarboxylase-like" evidence="1">
    <location>
        <begin position="46"/>
        <end position="106"/>
    </location>
</feature>
<name>A0ABP8MHS0_9BACT</name>
<gene>
    <name evidence="2" type="ORF">GCM10023156_17500</name>
</gene>
<evidence type="ECO:0000313" key="2">
    <source>
        <dbReference type="EMBL" id="GAA4450807.1"/>
    </source>
</evidence>
<accession>A0ABP8MHS0</accession>
<sequence>MQRFPLKHEADAPKEVEQIYRDFQLGMGFPEVPNFIRVQGTSPRMLAGTWGLVKNILLDGNLPRSTKELIFVAIAVDRECNYCRDAHTACCRILGVEDRTIRAVMEGLSEELPDRIRHILQFAVKCAAGPHELQDDDFASLRQQGLDSEQILEVIATASMAVYAIIIADATMLDTDAMYASI</sequence>
<dbReference type="RefSeq" id="WP_339941985.1">
    <property type="nucleotide sequence ID" value="NZ_BAABGA010000022.1"/>
</dbReference>
<evidence type="ECO:0000259" key="1">
    <source>
        <dbReference type="Pfam" id="PF02627"/>
    </source>
</evidence>
<dbReference type="Gene3D" id="1.20.1290.10">
    <property type="entry name" value="AhpD-like"/>
    <property type="match status" value="1"/>
</dbReference>
<dbReference type="EMBL" id="BAABGA010000022">
    <property type="protein sequence ID" value="GAA4450807.1"/>
    <property type="molecule type" value="Genomic_DNA"/>
</dbReference>
<comment type="caution">
    <text evidence="2">The sequence shown here is derived from an EMBL/GenBank/DDBJ whole genome shotgun (WGS) entry which is preliminary data.</text>
</comment>
<dbReference type="InterPro" id="IPR004675">
    <property type="entry name" value="AhpD_core"/>
</dbReference>
<dbReference type="InterPro" id="IPR003779">
    <property type="entry name" value="CMD-like"/>
</dbReference>
<reference evidence="3" key="1">
    <citation type="journal article" date="2019" name="Int. J. Syst. Evol. Microbiol.">
        <title>The Global Catalogue of Microorganisms (GCM) 10K type strain sequencing project: providing services to taxonomists for standard genome sequencing and annotation.</title>
        <authorList>
            <consortium name="The Broad Institute Genomics Platform"/>
            <consortium name="The Broad Institute Genome Sequencing Center for Infectious Disease"/>
            <person name="Wu L."/>
            <person name="Ma J."/>
        </authorList>
    </citation>
    <scope>NUCLEOTIDE SEQUENCE [LARGE SCALE GENOMIC DNA]</scope>
    <source>
        <strain evidence="3">JCM 17759</strain>
    </source>
</reference>
<dbReference type="NCBIfam" id="TIGR00778">
    <property type="entry name" value="ahpD_dom"/>
    <property type="match status" value="1"/>
</dbReference>
<dbReference type="Proteomes" id="UP001500840">
    <property type="component" value="Unassembled WGS sequence"/>
</dbReference>